<dbReference type="GO" id="GO:0010345">
    <property type="term" value="P:suberin biosynthetic process"/>
    <property type="evidence" value="ECO:0007669"/>
    <property type="project" value="TreeGrafter"/>
</dbReference>
<protein>
    <recommendedName>
        <fullName evidence="1">Thioester reductase (TE) domain-containing protein</fullName>
    </recommendedName>
</protein>
<organism evidence="2 3">
    <name type="scientific">Velamenicoccus archaeovorus</name>
    <dbReference type="NCBI Taxonomy" id="1930593"/>
    <lineage>
        <taxon>Bacteria</taxon>
        <taxon>Pseudomonadati</taxon>
        <taxon>Candidatus Omnitrophota</taxon>
        <taxon>Candidatus Velamenicoccus</taxon>
    </lineage>
</organism>
<dbReference type="KEGG" id="vai:BU251_03310"/>
<dbReference type="PANTHER" id="PTHR11011">
    <property type="entry name" value="MALE STERILITY PROTEIN 2-RELATED"/>
    <property type="match status" value="1"/>
</dbReference>
<sequence length="365" mass="42658">MYTKNILMTGSTGFLGSFILKNILDETCHNVFLLIRAKNQDEALIRLKKLIFRIYKEDRFTRYNKRLEVFCGDQTQSCLGLSRKKYFSLFKKINEIYHCAALTEFNEPWEKVYKVNVCGTENIFKFAYSCNKFTKLNYISTAFVVGNSRIHFTEVDLSTNQNFNNTYEKSKYEAELLAKDFIKKGLKIAIYRPSIVVGDYLSGETTNFRMFYKPFRSLSLGLFAELPLNKDGYLNLIPVDYAARAIFTLAENEDSAEVYHIVNPRHFSLPYLMDFAADFFGYKNPKFISLGEFDSNHLTAIQKKILKIYLPYFTYGALFFSEKTQKILARHHFFYPDTSKGFLERIFNFCIKSGYINSKKLNKVF</sequence>
<dbReference type="OrthoDB" id="9807212at2"/>
<dbReference type="GO" id="GO:0080019">
    <property type="term" value="F:alcohol-forming very long-chain fatty acyl-CoA reductase activity"/>
    <property type="evidence" value="ECO:0007669"/>
    <property type="project" value="InterPro"/>
</dbReference>
<dbReference type="InterPro" id="IPR026055">
    <property type="entry name" value="FAR"/>
</dbReference>
<evidence type="ECO:0000313" key="2">
    <source>
        <dbReference type="EMBL" id="QAT16828.1"/>
    </source>
</evidence>
<reference evidence="2 3" key="1">
    <citation type="submission" date="2017-01" db="EMBL/GenBank/DDBJ databases">
        <title>First insights into the biology of 'candidatus Vampirococcus archaeovorus'.</title>
        <authorList>
            <person name="Kizina J."/>
            <person name="Jordan S."/>
            <person name="Stueber K."/>
            <person name="Reinhardt R."/>
            <person name="Harder J."/>
        </authorList>
    </citation>
    <scope>NUCLEOTIDE SEQUENCE [LARGE SCALE GENOMIC DNA]</scope>
    <source>
        <strain evidence="2 3">LiM</strain>
    </source>
</reference>
<evidence type="ECO:0000313" key="3">
    <source>
        <dbReference type="Proteomes" id="UP000287243"/>
    </source>
</evidence>
<dbReference type="GO" id="GO:0035336">
    <property type="term" value="P:long-chain fatty-acyl-CoA metabolic process"/>
    <property type="evidence" value="ECO:0007669"/>
    <property type="project" value="TreeGrafter"/>
</dbReference>
<gene>
    <name evidence="2" type="ORF">BU251_03310</name>
</gene>
<dbReference type="InterPro" id="IPR013120">
    <property type="entry name" value="FAR_NAD-bd"/>
</dbReference>
<dbReference type="RefSeq" id="WP_128699469.1">
    <property type="nucleotide sequence ID" value="NZ_CP019384.1"/>
</dbReference>
<proteinExistence type="predicted"/>
<dbReference type="EMBL" id="CP019384">
    <property type="protein sequence ID" value="QAT16828.1"/>
    <property type="molecule type" value="Genomic_DNA"/>
</dbReference>
<keyword evidence="3" id="KW-1185">Reference proteome</keyword>
<evidence type="ECO:0000259" key="1">
    <source>
        <dbReference type="Pfam" id="PF07993"/>
    </source>
</evidence>
<dbReference type="Pfam" id="PF07993">
    <property type="entry name" value="NAD_binding_4"/>
    <property type="match status" value="1"/>
</dbReference>
<dbReference type="Proteomes" id="UP000287243">
    <property type="component" value="Chromosome"/>
</dbReference>
<accession>A0A410P427</accession>
<name>A0A410P427_VELA1</name>
<dbReference type="AlphaFoldDB" id="A0A410P427"/>
<feature type="domain" description="Thioester reductase (TE)" evidence="1">
    <location>
        <begin position="9"/>
        <end position="246"/>
    </location>
</feature>
<dbReference type="Gene3D" id="3.40.50.720">
    <property type="entry name" value="NAD(P)-binding Rossmann-like Domain"/>
    <property type="match status" value="1"/>
</dbReference>
<dbReference type="SUPFAM" id="SSF51735">
    <property type="entry name" value="NAD(P)-binding Rossmann-fold domains"/>
    <property type="match status" value="1"/>
</dbReference>
<dbReference type="InterPro" id="IPR036291">
    <property type="entry name" value="NAD(P)-bd_dom_sf"/>
</dbReference>
<dbReference type="PANTHER" id="PTHR11011:SF99">
    <property type="entry name" value="FATTY ACYL-COA REDUCTASE 3"/>
    <property type="match status" value="1"/>
</dbReference>